<keyword evidence="3" id="KW-0540">Nuclease</keyword>
<comment type="subunit">
    <text evidence="10">The type I restriction/modification system is composed of three polypeptides R, M and S.</text>
</comment>
<dbReference type="InterPro" id="IPR027417">
    <property type="entry name" value="P-loop_NTPase"/>
</dbReference>
<dbReference type="Proteomes" id="UP000095131">
    <property type="component" value="Unassembled WGS sequence"/>
</dbReference>
<keyword evidence="5 10" id="KW-0680">Restriction system</keyword>
<dbReference type="OrthoDB" id="9758243at2"/>
<dbReference type="PATRIC" id="fig|45658.8.peg.3532"/>
<evidence type="ECO:0000256" key="8">
    <source>
        <dbReference type="ARBA" id="ARBA00022840"/>
    </source>
</evidence>
<comment type="function">
    <text evidence="10">Subunit R is required for both nuclease and ATPase activities, but not for modification.</text>
</comment>
<dbReference type="InterPro" id="IPR021810">
    <property type="entry name" value="T1RH-like_C"/>
</dbReference>
<keyword evidence="4 10" id="KW-0547">Nucleotide-binding</keyword>
<evidence type="ECO:0000256" key="10">
    <source>
        <dbReference type="RuleBase" id="RU364115"/>
    </source>
</evidence>
<dbReference type="Pfam" id="PF04313">
    <property type="entry name" value="HSDR_N"/>
    <property type="match status" value="1"/>
</dbReference>
<dbReference type="CDD" id="cd18800">
    <property type="entry name" value="SF2_C_EcoR124I-like"/>
    <property type="match status" value="1"/>
</dbReference>
<keyword evidence="6" id="KW-0255">Endonuclease</keyword>
<dbReference type="AlphaFoldDB" id="A0A1E3WHC5"/>
<dbReference type="GO" id="GO:0005524">
    <property type="term" value="F:ATP binding"/>
    <property type="evidence" value="ECO:0007669"/>
    <property type="project" value="UniProtKB-KW"/>
</dbReference>
<dbReference type="PANTHER" id="PTHR30195:SF15">
    <property type="entry name" value="TYPE I RESTRICTION ENZYME HINDI ENDONUCLEASE SUBUNIT"/>
    <property type="match status" value="1"/>
</dbReference>
<dbReference type="PROSITE" id="PS51192">
    <property type="entry name" value="HELICASE_ATP_BIND_1"/>
    <property type="match status" value="1"/>
</dbReference>
<gene>
    <name evidence="12" type="ORF">VSF3289_03576</name>
</gene>
<evidence type="ECO:0000256" key="7">
    <source>
        <dbReference type="ARBA" id="ARBA00022801"/>
    </source>
</evidence>
<dbReference type="RefSeq" id="WP_069447660.1">
    <property type="nucleotide sequence ID" value="NZ_MDCJ01000007.1"/>
</dbReference>
<dbReference type="Gene3D" id="3.90.1570.50">
    <property type="match status" value="1"/>
</dbReference>
<keyword evidence="8 10" id="KW-0067">ATP-binding</keyword>
<dbReference type="EC" id="3.1.21.3" evidence="10"/>
<comment type="catalytic activity">
    <reaction evidence="1 10">
        <text>Endonucleolytic cleavage of DNA to give random double-stranded fragments with terminal 5'-phosphates, ATP is simultaneously hydrolyzed.</text>
        <dbReference type="EC" id="3.1.21.3"/>
    </reaction>
</comment>
<comment type="similarity">
    <text evidence="2 10">Belongs to the HsdR family.</text>
</comment>
<dbReference type="SUPFAM" id="SSF52540">
    <property type="entry name" value="P-loop containing nucleoside triphosphate hydrolases"/>
    <property type="match status" value="2"/>
</dbReference>
<evidence type="ECO:0000313" key="13">
    <source>
        <dbReference type="Proteomes" id="UP000095131"/>
    </source>
</evidence>
<dbReference type="EMBL" id="MDCJ01000007">
    <property type="protein sequence ID" value="ODS04437.1"/>
    <property type="molecule type" value="Genomic_DNA"/>
</dbReference>
<dbReference type="InterPro" id="IPR004473">
    <property type="entry name" value="Restrct_endonuc_typeI_HsdR"/>
</dbReference>
<dbReference type="InterPro" id="IPR040980">
    <property type="entry name" value="SWI2_SNF2"/>
</dbReference>
<evidence type="ECO:0000256" key="3">
    <source>
        <dbReference type="ARBA" id="ARBA00022722"/>
    </source>
</evidence>
<evidence type="ECO:0000256" key="5">
    <source>
        <dbReference type="ARBA" id="ARBA00022747"/>
    </source>
</evidence>
<dbReference type="InterPro" id="IPR055180">
    <property type="entry name" value="HsdR_RecA-like_helicase_dom_2"/>
</dbReference>
<reference evidence="12 13" key="1">
    <citation type="submission" date="2016-08" db="EMBL/GenBank/DDBJ databases">
        <title>Genome sequencing of Vibrio scophthalmi strain FP3289, an isolated from Paralichthys olivaceus.</title>
        <authorList>
            <person name="Han H.-J."/>
        </authorList>
    </citation>
    <scope>NUCLEOTIDE SEQUENCE [LARGE SCALE GENOMIC DNA]</scope>
    <source>
        <strain evidence="12 13">FP3289</strain>
    </source>
</reference>
<organism evidence="12 13">
    <name type="scientific">Vibrio scophthalmi</name>
    <dbReference type="NCBI Taxonomy" id="45658"/>
    <lineage>
        <taxon>Bacteria</taxon>
        <taxon>Pseudomonadati</taxon>
        <taxon>Pseudomonadota</taxon>
        <taxon>Gammaproteobacteria</taxon>
        <taxon>Vibrionales</taxon>
        <taxon>Vibrionaceae</taxon>
        <taxon>Vibrio</taxon>
    </lineage>
</organism>
<keyword evidence="7 10" id="KW-0378">Hydrolase</keyword>
<dbReference type="InterPro" id="IPR051268">
    <property type="entry name" value="Type-I_R_enzyme_R_subunit"/>
</dbReference>
<dbReference type="Pfam" id="PF11867">
    <property type="entry name" value="T1RH-like_C"/>
    <property type="match status" value="1"/>
</dbReference>
<proteinExistence type="inferred from homology"/>
<dbReference type="Pfam" id="PF18766">
    <property type="entry name" value="SWI2_SNF2"/>
    <property type="match status" value="1"/>
</dbReference>
<evidence type="ECO:0000256" key="2">
    <source>
        <dbReference type="ARBA" id="ARBA00008598"/>
    </source>
</evidence>
<dbReference type="PANTHER" id="PTHR30195">
    <property type="entry name" value="TYPE I SITE-SPECIFIC DEOXYRIBONUCLEASE PROTEIN SUBUNIT M AND R"/>
    <property type="match status" value="1"/>
</dbReference>
<evidence type="ECO:0000256" key="4">
    <source>
        <dbReference type="ARBA" id="ARBA00022741"/>
    </source>
</evidence>
<evidence type="ECO:0000259" key="11">
    <source>
        <dbReference type="PROSITE" id="PS51192"/>
    </source>
</evidence>
<keyword evidence="9 10" id="KW-0238">DNA-binding</keyword>
<evidence type="ECO:0000256" key="1">
    <source>
        <dbReference type="ARBA" id="ARBA00000851"/>
    </source>
</evidence>
<evidence type="ECO:0000256" key="9">
    <source>
        <dbReference type="ARBA" id="ARBA00023125"/>
    </source>
</evidence>
<dbReference type="GO" id="GO:0009307">
    <property type="term" value="P:DNA restriction-modification system"/>
    <property type="evidence" value="ECO:0007669"/>
    <property type="project" value="UniProtKB-KW"/>
</dbReference>
<feature type="domain" description="Helicase ATP-binding" evidence="11">
    <location>
        <begin position="327"/>
        <end position="513"/>
    </location>
</feature>
<protein>
    <recommendedName>
        <fullName evidence="10">Type I restriction enzyme endonuclease subunit</fullName>
        <shortName evidence="10">R protein</shortName>
        <ecNumber evidence="10">3.1.21.3</ecNumber>
    </recommendedName>
</protein>
<dbReference type="GO" id="GO:0009035">
    <property type="term" value="F:type I site-specific deoxyribonuclease activity"/>
    <property type="evidence" value="ECO:0007669"/>
    <property type="project" value="UniProtKB-EC"/>
</dbReference>
<comment type="caution">
    <text evidence="12">The sequence shown here is derived from an EMBL/GenBank/DDBJ whole genome shotgun (WGS) entry which is preliminary data.</text>
</comment>
<name>A0A1E3WHC5_9VIBR</name>
<dbReference type="SMART" id="SM00487">
    <property type="entry name" value="DEXDc"/>
    <property type="match status" value="1"/>
</dbReference>
<evidence type="ECO:0000313" key="12">
    <source>
        <dbReference type="EMBL" id="ODS04437.1"/>
    </source>
</evidence>
<dbReference type="InterPro" id="IPR007409">
    <property type="entry name" value="Restrct_endonuc_type1_HsdR_N"/>
</dbReference>
<dbReference type="NCBIfam" id="TIGR00348">
    <property type="entry name" value="hsdR"/>
    <property type="match status" value="1"/>
</dbReference>
<dbReference type="Pfam" id="PF22679">
    <property type="entry name" value="T1R_D3-like"/>
    <property type="match status" value="1"/>
</dbReference>
<sequence>MSLTFTEAKLEQAIIELLGEQGYPHFLGSDLGARGEGKDDKTQVLILDDLRAFLAQQYQADDITGNEIDTIIRMLTSLPASDLYHSNKTFCQWLTNGFLLKREDRSKKDLYIELIDTKHLAQALKLMFVPLLEDKTQPKEAKVAEENIRYLEPVDSNIYKIVNQLEIEGVTPENGVQLRIPDGILYINGLPLVVFEFKSAVREEDATIYDAWKQICKRYRRDIPKLFVYNALCIISDGVNNKMGNLFAPYEFFYAWRKVTGNESTEKEGINSLYTMIEGLFNKTRLLDVVKNFVFFPDTSKKETKVCCRYPQYYAARKLYYNIDKERKPYGSGKGGTYFGATGCGKSFTMQFLARLLMKSIDFESPTIVLITDRNDLDDQLSKQFCNASDYIGDEMVVSVKSRQELRDKLRGIKSGGVFLTTIHKFTEDIELLSERTNIICISDEAHRSQVNLDKKVIMKYENGIAIDVRETYGFAKYLHDSLPSATYVGFTGTPIDATLDVFGHCVDSYTMTEAVNDEITVRIVYEGRAAKVILDNSKLEEIEKYYQQCADAGASEHQIEESKKASASMNSILGDPDRIAVLAKDFVEHYETRVAEGSTIKGKAMFVCASREIAFEFYKEVKSLRSEWFEEKLAIDGVELTKKDQEELIPLAMVQMVMTRGKDDDEEQYRLLGSKEYRKDLDKQFKNPKSNFKIAIVVDMWLTGFDVPELDTIYIDKPLQKHNLIQTISRVNRKFEGKDKGLVVDYIGIKSRMNQALAIYSKADESNFEDVRLSVIEVKNHLDLLGQMFHKFDSTGYFKGEVRHQLECLNQAAEFILQTKKSENRFMGLVKRLKAAYDVCCGSELLSQTERDHIHFYIAVRSIIFKLTRGDAPDTAQMNKRVRELVAEALRADGVEEIFTIGEDKAEAIDIFDEDYLARINKIKLPNTKIQLLQKLLDKAISDFKKVNQLQGINFSKRFQALVEQYNERRENDVLNGEEFDTFSQEMTDIIFDIVKEMGSFEALGIDVEEKAFLDILTHMRKKYDFTYDDDKMLDLAKEMKVIVDDVAQYPDWAGRGDIKAKLKVDLILLLHKFGFPPVANDDVYKGVLEQAENYKKNN</sequence>
<dbReference type="Gene3D" id="3.40.50.300">
    <property type="entry name" value="P-loop containing nucleotide triphosphate hydrolases"/>
    <property type="match status" value="2"/>
</dbReference>
<accession>A0A1E3WHC5</accession>
<dbReference type="InterPro" id="IPR014001">
    <property type="entry name" value="Helicase_ATP-bd"/>
</dbReference>
<dbReference type="GO" id="GO:0003677">
    <property type="term" value="F:DNA binding"/>
    <property type="evidence" value="ECO:0007669"/>
    <property type="project" value="UniProtKB-KW"/>
</dbReference>
<dbReference type="CDD" id="cd22332">
    <property type="entry name" value="HsdR_N"/>
    <property type="match status" value="1"/>
</dbReference>
<evidence type="ECO:0000256" key="6">
    <source>
        <dbReference type="ARBA" id="ARBA00022759"/>
    </source>
</evidence>